<dbReference type="AlphaFoldDB" id="A0A5J6V3Q5"/>
<dbReference type="Pfam" id="PF13671">
    <property type="entry name" value="AAA_33"/>
    <property type="match status" value="1"/>
</dbReference>
<organism evidence="1 2">
    <name type="scientific">Ornithinimicrobium pratense</name>
    <dbReference type="NCBI Taxonomy" id="2593973"/>
    <lineage>
        <taxon>Bacteria</taxon>
        <taxon>Bacillati</taxon>
        <taxon>Actinomycetota</taxon>
        <taxon>Actinomycetes</taxon>
        <taxon>Micrococcales</taxon>
        <taxon>Ornithinimicrobiaceae</taxon>
        <taxon>Ornithinimicrobium</taxon>
    </lineage>
</organism>
<keyword evidence="1" id="KW-0547">Nucleotide-binding</keyword>
<dbReference type="EMBL" id="CP044427">
    <property type="protein sequence ID" value="QFG67916.1"/>
    <property type="molecule type" value="Genomic_DNA"/>
</dbReference>
<dbReference type="Gene3D" id="3.40.50.300">
    <property type="entry name" value="P-loop containing nucleotide triphosphate hydrolases"/>
    <property type="match status" value="1"/>
</dbReference>
<dbReference type="InterPro" id="IPR027417">
    <property type="entry name" value="P-loop_NTPase"/>
</dbReference>
<name>A0A5J6V3Q5_9MICO</name>
<protein>
    <submittedName>
        <fullName evidence="1">ATP-binding protein</fullName>
    </submittedName>
</protein>
<reference evidence="1 2" key="1">
    <citation type="submission" date="2019-09" db="EMBL/GenBank/DDBJ databases">
        <title>Serinicoccus pratensis sp. nov., isolated from meadow soil.</title>
        <authorList>
            <person name="Zhang W."/>
        </authorList>
    </citation>
    <scope>NUCLEOTIDE SEQUENCE [LARGE SCALE GENOMIC DNA]</scope>
    <source>
        <strain evidence="1 2">W204</strain>
    </source>
</reference>
<accession>A0A5J6V3Q5</accession>
<evidence type="ECO:0000313" key="2">
    <source>
        <dbReference type="Proteomes" id="UP000326546"/>
    </source>
</evidence>
<dbReference type="SUPFAM" id="SSF52540">
    <property type="entry name" value="P-loop containing nucleoside triphosphate hydrolases"/>
    <property type="match status" value="1"/>
</dbReference>
<proteinExistence type="predicted"/>
<dbReference type="OrthoDB" id="2639622at2"/>
<dbReference type="RefSeq" id="WP_158060308.1">
    <property type="nucleotide sequence ID" value="NZ_CP044427.1"/>
</dbReference>
<dbReference type="KEGG" id="serw:FY030_03540"/>
<keyword evidence="1" id="KW-0067">ATP-binding</keyword>
<dbReference type="Proteomes" id="UP000326546">
    <property type="component" value="Chromosome"/>
</dbReference>
<gene>
    <name evidence="1" type="ORF">FY030_03540</name>
</gene>
<evidence type="ECO:0000313" key="1">
    <source>
        <dbReference type="EMBL" id="QFG67916.1"/>
    </source>
</evidence>
<keyword evidence="2" id="KW-1185">Reference proteome</keyword>
<dbReference type="GO" id="GO:0005524">
    <property type="term" value="F:ATP binding"/>
    <property type="evidence" value="ECO:0007669"/>
    <property type="project" value="UniProtKB-KW"/>
</dbReference>
<sequence length="154" mass="17644">MPRVVLMCGPAGSGKSTVARRLEAAGGMTRLSYDQEAWNRGLRAMPLPHDADNELDAHLRQHLIRLLDQGRDVVLDFSFWSRAMRDDWRRLVARYGITAETIYMATDKETCMDRIRARVLTHGDDFPLEPDVAAHYFNHFQPPTEEEGPLTVHR</sequence>